<organism evidence="2 3">
    <name type="scientific">Candidatus Avoscillospira avistercoris</name>
    <dbReference type="NCBI Taxonomy" id="2840707"/>
    <lineage>
        <taxon>Bacteria</taxon>
        <taxon>Bacillati</taxon>
        <taxon>Bacillota</taxon>
        <taxon>Clostridia</taxon>
        <taxon>Eubacteriales</taxon>
        <taxon>Oscillospiraceae</taxon>
        <taxon>Oscillospiraceae incertae sedis</taxon>
        <taxon>Candidatus Avoscillospira</taxon>
    </lineage>
</organism>
<name>A0A9D1JTQ4_9FIRM</name>
<feature type="transmembrane region" description="Helical" evidence="1">
    <location>
        <begin position="16"/>
        <end position="35"/>
    </location>
</feature>
<feature type="transmembrane region" description="Helical" evidence="1">
    <location>
        <begin position="133"/>
        <end position="153"/>
    </location>
</feature>
<feature type="transmembrane region" description="Helical" evidence="1">
    <location>
        <begin position="70"/>
        <end position="91"/>
    </location>
</feature>
<reference evidence="2" key="1">
    <citation type="submission" date="2020-10" db="EMBL/GenBank/DDBJ databases">
        <authorList>
            <person name="Gilroy R."/>
        </authorList>
    </citation>
    <scope>NUCLEOTIDE SEQUENCE</scope>
    <source>
        <strain evidence="2">ChiBcec16-1751</strain>
    </source>
</reference>
<evidence type="ECO:0000313" key="3">
    <source>
        <dbReference type="Proteomes" id="UP000886741"/>
    </source>
</evidence>
<accession>A0A9D1JTQ4</accession>
<protein>
    <submittedName>
        <fullName evidence="2">Uncharacterized protein</fullName>
    </submittedName>
</protein>
<dbReference type="Proteomes" id="UP000886741">
    <property type="component" value="Unassembled WGS sequence"/>
</dbReference>
<comment type="caution">
    <text evidence="2">The sequence shown here is derived from an EMBL/GenBank/DDBJ whole genome shotgun (WGS) entry which is preliminary data.</text>
</comment>
<proteinExistence type="predicted"/>
<dbReference type="Pfam" id="PF09997">
    <property type="entry name" value="DUF2238"/>
    <property type="match status" value="1"/>
</dbReference>
<gene>
    <name evidence="2" type="ORF">IAA83_08420</name>
</gene>
<feature type="transmembrane region" description="Helical" evidence="1">
    <location>
        <begin position="41"/>
        <end position="58"/>
    </location>
</feature>
<dbReference type="EMBL" id="DVJJ01000127">
    <property type="protein sequence ID" value="HIS65377.1"/>
    <property type="molecule type" value="Genomic_DNA"/>
</dbReference>
<keyword evidence="1" id="KW-0472">Membrane</keyword>
<reference evidence="2" key="2">
    <citation type="journal article" date="2021" name="PeerJ">
        <title>Extensive microbial diversity within the chicken gut microbiome revealed by metagenomics and culture.</title>
        <authorList>
            <person name="Gilroy R."/>
            <person name="Ravi A."/>
            <person name="Getino M."/>
            <person name="Pursley I."/>
            <person name="Horton D.L."/>
            <person name="Alikhan N.F."/>
            <person name="Baker D."/>
            <person name="Gharbi K."/>
            <person name="Hall N."/>
            <person name="Watson M."/>
            <person name="Adriaenssens E.M."/>
            <person name="Foster-Nyarko E."/>
            <person name="Jarju S."/>
            <person name="Secka A."/>
            <person name="Antonio M."/>
            <person name="Oren A."/>
            <person name="Chaudhuri R.R."/>
            <person name="La Ragione R."/>
            <person name="Hildebrand F."/>
            <person name="Pallen M.J."/>
        </authorList>
    </citation>
    <scope>NUCLEOTIDE SEQUENCE</scope>
    <source>
        <strain evidence="2">ChiBcec16-1751</strain>
    </source>
</reference>
<feature type="transmembrane region" description="Helical" evidence="1">
    <location>
        <begin position="225"/>
        <end position="243"/>
    </location>
</feature>
<keyword evidence="1" id="KW-1133">Transmembrane helix</keyword>
<sequence length="271" mass="31065">MPRRRQSVRTHGRRMTALYIFLRLSVIGLLIAQFVNGNYENVFLCVLTLVLFTLPTLLERQLRIDLPDTLEVIILLFIYAAEILGEIRAYYTHITHWDTMLHTVNGFLCAAIGFCLVDLLNRNERISVKLSPFYMAVVAFCFSMTVGVLWEFFEWSMDMFLGYDMQKDHIQTYLASVTLDPTNSNHVVTVKNIADTILVFKDGTQQSLGLGGYLDPGLYDTMKDLFVNFIGAVVFSIIGFFFVKSRGKGRFAKRFIPRVLMDNEVPPEQTE</sequence>
<dbReference type="AlphaFoldDB" id="A0A9D1JTQ4"/>
<feature type="transmembrane region" description="Helical" evidence="1">
    <location>
        <begin position="103"/>
        <end position="121"/>
    </location>
</feature>
<evidence type="ECO:0000313" key="2">
    <source>
        <dbReference type="EMBL" id="HIS65377.1"/>
    </source>
</evidence>
<evidence type="ECO:0000256" key="1">
    <source>
        <dbReference type="SAM" id="Phobius"/>
    </source>
</evidence>
<dbReference type="InterPro" id="IPR014509">
    <property type="entry name" value="YjdF-like"/>
</dbReference>
<keyword evidence="1" id="KW-0812">Transmembrane</keyword>